<dbReference type="FunFam" id="3.80.10.10:FF:000542">
    <property type="entry name" value="Leucine-rich repeat protein kinase family protein"/>
    <property type="match status" value="1"/>
</dbReference>
<dbReference type="PANTHER" id="PTHR45974:SF266">
    <property type="entry name" value="LEUCINE-RICH REPEAT RECEPTOR PROTEIN KINASE HPCA1"/>
    <property type="match status" value="1"/>
</dbReference>
<evidence type="ECO:0000256" key="15">
    <source>
        <dbReference type="PROSITE-ProRule" id="PRU10141"/>
    </source>
</evidence>
<evidence type="ECO:0000256" key="1">
    <source>
        <dbReference type="ARBA" id="ARBA00004167"/>
    </source>
</evidence>
<keyword evidence="9 15" id="KW-0547">Nucleotide-binding</keyword>
<dbReference type="SMART" id="SM00220">
    <property type="entry name" value="S_TKc"/>
    <property type="match status" value="1"/>
</dbReference>
<accession>A0A1Q3CAW1</accession>
<feature type="signal peptide" evidence="18">
    <location>
        <begin position="1"/>
        <end position="27"/>
    </location>
</feature>
<name>A0A1Q3CAW1_CEPFO</name>
<dbReference type="STRING" id="3775.A0A1Q3CAW1"/>
<evidence type="ECO:0000313" key="20">
    <source>
        <dbReference type="EMBL" id="GAV77370.1"/>
    </source>
</evidence>
<dbReference type="Pfam" id="PF00069">
    <property type="entry name" value="Pkinase"/>
    <property type="match status" value="1"/>
</dbReference>
<keyword evidence="12 17" id="KW-1133">Transmembrane helix</keyword>
<keyword evidence="5" id="KW-0808">Transferase</keyword>
<dbReference type="GO" id="GO:0016020">
    <property type="term" value="C:membrane"/>
    <property type="evidence" value="ECO:0007669"/>
    <property type="project" value="UniProtKB-SubCell"/>
</dbReference>
<dbReference type="InParanoid" id="A0A1Q3CAW1"/>
<keyword evidence="6 17" id="KW-0812">Transmembrane</keyword>
<dbReference type="PROSITE" id="PS00107">
    <property type="entry name" value="PROTEIN_KINASE_ATP"/>
    <property type="match status" value="1"/>
</dbReference>
<comment type="caution">
    <text evidence="20">The sequence shown here is derived from an EMBL/GenBank/DDBJ whole genome shotgun (WGS) entry which is preliminary data.</text>
</comment>
<feature type="region of interest" description="Disordered" evidence="16">
    <location>
        <begin position="920"/>
        <end position="943"/>
    </location>
</feature>
<evidence type="ECO:0000256" key="8">
    <source>
        <dbReference type="ARBA" id="ARBA00022737"/>
    </source>
</evidence>
<evidence type="ECO:0000256" key="2">
    <source>
        <dbReference type="ARBA" id="ARBA00012513"/>
    </source>
</evidence>
<gene>
    <name evidence="20" type="ORF">CFOL_v3_20841</name>
</gene>
<keyword evidence="10 20" id="KW-0418">Kinase</keyword>
<dbReference type="PANTHER" id="PTHR45974">
    <property type="entry name" value="RECEPTOR-LIKE PROTEIN 55"/>
    <property type="match status" value="1"/>
</dbReference>
<dbReference type="InterPro" id="IPR008271">
    <property type="entry name" value="Ser/Thr_kinase_AS"/>
</dbReference>
<evidence type="ECO:0000256" key="10">
    <source>
        <dbReference type="ARBA" id="ARBA00022777"/>
    </source>
</evidence>
<dbReference type="AlphaFoldDB" id="A0A1Q3CAW1"/>
<organism evidence="20 21">
    <name type="scientific">Cephalotus follicularis</name>
    <name type="common">Albany pitcher plant</name>
    <dbReference type="NCBI Taxonomy" id="3775"/>
    <lineage>
        <taxon>Eukaryota</taxon>
        <taxon>Viridiplantae</taxon>
        <taxon>Streptophyta</taxon>
        <taxon>Embryophyta</taxon>
        <taxon>Tracheophyta</taxon>
        <taxon>Spermatophyta</taxon>
        <taxon>Magnoliopsida</taxon>
        <taxon>eudicotyledons</taxon>
        <taxon>Gunneridae</taxon>
        <taxon>Pentapetalae</taxon>
        <taxon>rosids</taxon>
        <taxon>fabids</taxon>
        <taxon>Oxalidales</taxon>
        <taxon>Cephalotaceae</taxon>
        <taxon>Cephalotus</taxon>
    </lineage>
</organism>
<dbReference type="OrthoDB" id="829536at2759"/>
<keyword evidence="14" id="KW-0325">Glycoprotein</keyword>
<evidence type="ECO:0000256" key="14">
    <source>
        <dbReference type="ARBA" id="ARBA00023180"/>
    </source>
</evidence>
<evidence type="ECO:0000259" key="19">
    <source>
        <dbReference type="PROSITE" id="PS50011"/>
    </source>
</evidence>
<dbReference type="Gene3D" id="3.30.200.20">
    <property type="entry name" value="Phosphorylase Kinase, domain 1"/>
    <property type="match status" value="1"/>
</dbReference>
<evidence type="ECO:0000256" key="9">
    <source>
        <dbReference type="ARBA" id="ARBA00022741"/>
    </source>
</evidence>
<dbReference type="Gene3D" id="3.80.10.10">
    <property type="entry name" value="Ribonuclease Inhibitor"/>
    <property type="match status" value="3"/>
</dbReference>
<keyword evidence="8" id="KW-0677">Repeat</keyword>
<evidence type="ECO:0000256" key="7">
    <source>
        <dbReference type="ARBA" id="ARBA00022729"/>
    </source>
</evidence>
<dbReference type="SUPFAM" id="SSF52058">
    <property type="entry name" value="L domain-like"/>
    <property type="match status" value="2"/>
</dbReference>
<evidence type="ECO:0000256" key="12">
    <source>
        <dbReference type="ARBA" id="ARBA00022989"/>
    </source>
</evidence>
<dbReference type="FunFam" id="3.30.200.20:FF:000394">
    <property type="entry name" value="Leucine-rich repeat receptor-like protein kinase"/>
    <property type="match status" value="1"/>
</dbReference>
<feature type="compositionally biased region" description="Polar residues" evidence="16">
    <location>
        <begin position="934"/>
        <end position="943"/>
    </location>
</feature>
<dbReference type="CDD" id="cd14066">
    <property type="entry name" value="STKc_IRAK"/>
    <property type="match status" value="1"/>
</dbReference>
<dbReference type="InterPro" id="IPR011009">
    <property type="entry name" value="Kinase-like_dom_sf"/>
</dbReference>
<dbReference type="InterPro" id="IPR032675">
    <property type="entry name" value="LRR_dom_sf"/>
</dbReference>
<dbReference type="GO" id="GO:0004674">
    <property type="term" value="F:protein serine/threonine kinase activity"/>
    <property type="evidence" value="ECO:0007669"/>
    <property type="project" value="UniProtKB-KW"/>
</dbReference>
<evidence type="ECO:0000313" key="21">
    <source>
        <dbReference type="Proteomes" id="UP000187406"/>
    </source>
</evidence>
<dbReference type="FunFam" id="3.80.10.10:FF:000363">
    <property type="entry name" value="Leucine-rich repeat family protein"/>
    <property type="match status" value="1"/>
</dbReference>
<dbReference type="InterPro" id="IPR017441">
    <property type="entry name" value="Protein_kinase_ATP_BS"/>
</dbReference>
<evidence type="ECO:0000256" key="4">
    <source>
        <dbReference type="ARBA" id="ARBA00022614"/>
    </source>
</evidence>
<dbReference type="FunFam" id="1.10.510.10:FF:000453">
    <property type="entry name" value="LRR receptor-like serine/threonine-protein kinase HSL2"/>
    <property type="match status" value="1"/>
</dbReference>
<keyword evidence="3" id="KW-0723">Serine/threonine-protein kinase</keyword>
<keyword evidence="4" id="KW-0433">Leucine-rich repeat</keyword>
<keyword evidence="7 18" id="KW-0732">Signal</keyword>
<keyword evidence="11 15" id="KW-0067">ATP-binding</keyword>
<evidence type="ECO:0000256" key="3">
    <source>
        <dbReference type="ARBA" id="ARBA00022527"/>
    </source>
</evidence>
<evidence type="ECO:0000256" key="6">
    <source>
        <dbReference type="ARBA" id="ARBA00022692"/>
    </source>
</evidence>
<evidence type="ECO:0000256" key="18">
    <source>
        <dbReference type="SAM" id="SignalP"/>
    </source>
</evidence>
<sequence>MIVFQVMGPKLQLFLIIICMHSLLIEAQTYETDYNALISLMTHWKQTPLNWVGSDPCGNSWDGIQCVNSRVASIILSGIGLIGNLSEDIQYLSELQTLDLSSNRGLAGAIPPAIGNLKKLSSLVLAGCSFSGSIPDTIGSLTQLISLDLNSNQFTGKIPLSVGKLSNLYLLDLTENQLNGTIPVSDGTQPGLDMLINTKHFHLGQNQLSGTIPPQLFSPNMTLIHLLVDSNQLHGNIPSTIVLVQTLEVLRLDSNSLNGPIPLNLTKLGNMSQLYLSNNQLTGPLPNLTGMNLLTYVDMSNNSFDVSNVSTWFPSLEDLSLLTSLIMENTRLQGQIPVTLFSLPQLQTVVLQNNQIDGTLDIETSHGSQLQLVNLKNNDITKYVLGTAYNNTLILSDNPICENTQVVLLMGNCTVGQQQNTPYVTPLNNCTIVQCSSGQICSPNCKCANPLTGTLHFMSRTFSALGNSSYYISLQESLLDIFQSKKLPVDSVSLSDPFIDVFDYLELTVDIFPLNRNRFTVTDFAAVLSTVNNLTFLNHSSYFGPSYFTIANNGYFTVNKSSSIGVIIGAATAGSILALLLLVAGIYAYSQKRKADKANHLNNPFASWELNEHSGSRPQIKGVKCFSFQEIKKCTNNFSDENLIGTGGYGKVYVGDLATGEPVAIKRAQQGSLQGSLEFKSEIELLSRVHHKNLVGLVGFCYELGEQMLVYEYISKGTLRESLSGKSGIHLNWIRRLQIALDSARGLAYLHEFANPPIIHRDIKSTNILLDDQLNAKVADFGLSTPISEIEKGDASSVKGTLGYLDPEYFMTQQFNEKSDVYSYGVVLLELLTGRNPIERKKYIVREVQSAMDMTKELCGLQEILDPAIGMKTTVTGLENFVDLAMKCVNESRPKRPTMGEVVKEIEKILQLVGLDPNAESVSTSANKNHEANKGSTLHSHGSATSFQYSGSFPL</sequence>
<dbReference type="PROSITE" id="PS50011">
    <property type="entry name" value="PROTEIN_KINASE_DOM"/>
    <property type="match status" value="1"/>
</dbReference>
<dbReference type="Pfam" id="PF00560">
    <property type="entry name" value="LRR_1"/>
    <property type="match status" value="4"/>
</dbReference>
<keyword evidence="13 17" id="KW-0472">Membrane</keyword>
<dbReference type="GO" id="GO:0005524">
    <property type="term" value="F:ATP binding"/>
    <property type="evidence" value="ECO:0007669"/>
    <property type="project" value="UniProtKB-UniRule"/>
</dbReference>
<evidence type="ECO:0000256" key="5">
    <source>
        <dbReference type="ARBA" id="ARBA00022679"/>
    </source>
</evidence>
<comment type="subcellular location">
    <subcellularLocation>
        <location evidence="1">Membrane</location>
        <topology evidence="1">Single-pass membrane protein</topology>
    </subcellularLocation>
</comment>
<feature type="domain" description="Protein kinase" evidence="19">
    <location>
        <begin position="638"/>
        <end position="910"/>
    </location>
</feature>
<dbReference type="EMBL" id="BDDD01001611">
    <property type="protein sequence ID" value="GAV77370.1"/>
    <property type="molecule type" value="Genomic_DNA"/>
</dbReference>
<dbReference type="PROSITE" id="PS00108">
    <property type="entry name" value="PROTEIN_KINASE_ST"/>
    <property type="match status" value="1"/>
</dbReference>
<keyword evidence="21" id="KW-1185">Reference proteome</keyword>
<dbReference type="Gene3D" id="1.10.510.10">
    <property type="entry name" value="Transferase(Phosphotransferase) domain 1"/>
    <property type="match status" value="1"/>
</dbReference>
<proteinExistence type="predicted"/>
<dbReference type="EC" id="2.7.11.1" evidence="2"/>
<feature type="binding site" evidence="15">
    <location>
        <position position="666"/>
    </location>
    <ligand>
        <name>ATP</name>
        <dbReference type="ChEBI" id="CHEBI:30616"/>
    </ligand>
</feature>
<evidence type="ECO:0000256" key="17">
    <source>
        <dbReference type="SAM" id="Phobius"/>
    </source>
</evidence>
<reference evidence="21" key="1">
    <citation type="submission" date="2016-04" db="EMBL/GenBank/DDBJ databases">
        <title>Cephalotus genome sequencing.</title>
        <authorList>
            <person name="Fukushima K."/>
            <person name="Hasebe M."/>
            <person name="Fang X."/>
        </authorList>
    </citation>
    <scope>NUCLEOTIDE SEQUENCE [LARGE SCALE GENOMIC DNA]</scope>
    <source>
        <strain evidence="21">cv. St1</strain>
    </source>
</reference>
<evidence type="ECO:0000256" key="13">
    <source>
        <dbReference type="ARBA" id="ARBA00023136"/>
    </source>
</evidence>
<protein>
    <recommendedName>
        <fullName evidence="2">non-specific serine/threonine protein kinase</fullName>
        <ecNumber evidence="2">2.7.11.1</ecNumber>
    </recommendedName>
</protein>
<dbReference type="InterPro" id="IPR001611">
    <property type="entry name" value="Leu-rich_rpt"/>
</dbReference>
<dbReference type="SUPFAM" id="SSF56112">
    <property type="entry name" value="Protein kinase-like (PK-like)"/>
    <property type="match status" value="1"/>
</dbReference>
<dbReference type="Proteomes" id="UP000187406">
    <property type="component" value="Unassembled WGS sequence"/>
</dbReference>
<evidence type="ECO:0000256" key="11">
    <source>
        <dbReference type="ARBA" id="ARBA00022840"/>
    </source>
</evidence>
<dbReference type="InterPro" id="IPR000719">
    <property type="entry name" value="Prot_kinase_dom"/>
</dbReference>
<feature type="chain" id="PRO_5011981248" description="non-specific serine/threonine protein kinase" evidence="18">
    <location>
        <begin position="28"/>
        <end position="955"/>
    </location>
</feature>
<feature type="transmembrane region" description="Helical" evidence="17">
    <location>
        <begin position="564"/>
        <end position="589"/>
    </location>
</feature>
<evidence type="ECO:0000256" key="16">
    <source>
        <dbReference type="SAM" id="MobiDB-lite"/>
    </source>
</evidence>